<keyword evidence="4" id="KW-1185">Reference proteome</keyword>
<dbReference type="OrthoDB" id="10670078at2759"/>
<protein>
    <submittedName>
        <fullName evidence="3">Uncharacterized protein</fullName>
    </submittedName>
</protein>
<dbReference type="Proteomes" id="UP000440578">
    <property type="component" value="Unassembled WGS sequence"/>
</dbReference>
<dbReference type="EMBL" id="VIIS01002118">
    <property type="protein sequence ID" value="KAF0288331.1"/>
    <property type="molecule type" value="Genomic_DNA"/>
</dbReference>
<dbReference type="EMBL" id="VIIS01002118">
    <property type="protein sequence ID" value="KAF0288332.1"/>
    <property type="molecule type" value="Genomic_DNA"/>
</dbReference>
<comment type="caution">
    <text evidence="3">The sequence shown here is derived from an EMBL/GenBank/DDBJ whole genome shotgun (WGS) entry which is preliminary data.</text>
</comment>
<sequence length="184" mass="20648">MDYAGLLSQKRAEESRFRSGWDPVGSPAGLSRSTLGGDSYMGGGGFMAAESAEVATPLMALLYLILRLLWRILPLLWRILPPVPLILPLLSPLILPIILPFLRLIQLMSILRLHTSSLPVREEAEREQEARKAKERGRLERQRLIEEQQKRSHDEAEAMKKAARDRRQGAQGSATVNDWGSWAA</sequence>
<gene>
    <name evidence="3" type="ORF">FJT64_013313</name>
</gene>
<feature type="compositionally biased region" description="Basic and acidic residues" evidence="1">
    <location>
        <begin position="122"/>
        <end position="168"/>
    </location>
</feature>
<feature type="region of interest" description="Disordered" evidence="1">
    <location>
        <begin position="122"/>
        <end position="184"/>
    </location>
</feature>
<proteinExistence type="predicted"/>
<evidence type="ECO:0000313" key="3">
    <source>
        <dbReference type="EMBL" id="KAF0288329.1"/>
    </source>
</evidence>
<keyword evidence="2" id="KW-1133">Transmembrane helix</keyword>
<organism evidence="3 4">
    <name type="scientific">Amphibalanus amphitrite</name>
    <name type="common">Striped barnacle</name>
    <name type="synonym">Balanus amphitrite</name>
    <dbReference type="NCBI Taxonomy" id="1232801"/>
    <lineage>
        <taxon>Eukaryota</taxon>
        <taxon>Metazoa</taxon>
        <taxon>Ecdysozoa</taxon>
        <taxon>Arthropoda</taxon>
        <taxon>Crustacea</taxon>
        <taxon>Multicrustacea</taxon>
        <taxon>Cirripedia</taxon>
        <taxon>Thoracica</taxon>
        <taxon>Thoracicalcarea</taxon>
        <taxon>Balanomorpha</taxon>
        <taxon>Balanoidea</taxon>
        <taxon>Balanidae</taxon>
        <taxon>Amphibalaninae</taxon>
        <taxon>Amphibalanus</taxon>
    </lineage>
</organism>
<reference evidence="3 4" key="1">
    <citation type="submission" date="2019-07" db="EMBL/GenBank/DDBJ databases">
        <title>Draft genome assembly of a fouling barnacle, Amphibalanus amphitrite (Darwin, 1854): The first reference genome for Thecostraca.</title>
        <authorList>
            <person name="Kim W."/>
        </authorList>
    </citation>
    <scope>NUCLEOTIDE SEQUENCE [LARGE SCALE GENOMIC DNA]</scope>
    <source>
        <strain evidence="3">SNU_AA5</strain>
        <tissue evidence="3">Soma without cirri and trophi</tissue>
    </source>
</reference>
<feature type="transmembrane region" description="Helical" evidence="2">
    <location>
        <begin position="54"/>
        <end position="73"/>
    </location>
</feature>
<accession>A0A6A4V578</accession>
<dbReference type="EMBL" id="VIIS01002118">
    <property type="protein sequence ID" value="KAF0288329.1"/>
    <property type="molecule type" value="Genomic_DNA"/>
</dbReference>
<keyword evidence="2" id="KW-0812">Transmembrane</keyword>
<name>A0A6A4V578_AMPAM</name>
<dbReference type="EMBL" id="VIIS01002118">
    <property type="protein sequence ID" value="KAF0288330.1"/>
    <property type="molecule type" value="Genomic_DNA"/>
</dbReference>
<feature type="transmembrane region" description="Helical" evidence="2">
    <location>
        <begin position="85"/>
        <end position="105"/>
    </location>
</feature>
<evidence type="ECO:0000313" key="4">
    <source>
        <dbReference type="Proteomes" id="UP000440578"/>
    </source>
</evidence>
<evidence type="ECO:0000256" key="1">
    <source>
        <dbReference type="SAM" id="MobiDB-lite"/>
    </source>
</evidence>
<evidence type="ECO:0000256" key="2">
    <source>
        <dbReference type="SAM" id="Phobius"/>
    </source>
</evidence>
<keyword evidence="2" id="KW-0472">Membrane</keyword>
<dbReference type="AlphaFoldDB" id="A0A6A4V578"/>